<reference evidence="2 3" key="1">
    <citation type="journal article" date="2006" name="Proc. Natl. Acad. Sci. U.S.A.">
        <title>Genomic analysis of the uncultivated marine crenarchaeote Cenarchaeum symbiosum.</title>
        <authorList>
            <person name="Hallam S.J."/>
            <person name="Konstantinidis K.T."/>
            <person name="Putnam N."/>
            <person name="Schleper C."/>
            <person name="Watanabe Y."/>
            <person name="Sugahara J."/>
            <person name="Preston C."/>
            <person name="de la Torre J."/>
            <person name="Richardson P.M."/>
            <person name="DeLong E.F."/>
        </authorList>
    </citation>
    <scope>NUCLEOTIDE SEQUENCE [LARGE SCALE GENOMIC DNA]</scope>
    <source>
        <strain evidence="3">A</strain>
    </source>
</reference>
<evidence type="ECO:0000313" key="2">
    <source>
        <dbReference type="EMBL" id="ABK77868.1"/>
    </source>
</evidence>
<keyword evidence="1" id="KW-0472">Membrane</keyword>
<dbReference type="STRING" id="414004.CENSYa_1245"/>
<keyword evidence="1" id="KW-0812">Transmembrane</keyword>
<dbReference type="EMBL" id="DP000238">
    <property type="protein sequence ID" value="ABK77868.1"/>
    <property type="molecule type" value="Genomic_DNA"/>
</dbReference>
<dbReference type="HOGENOM" id="CLU_135993_0_0_2"/>
<accession>A0RX01</accession>
<feature type="transmembrane region" description="Helical" evidence="1">
    <location>
        <begin position="20"/>
        <end position="38"/>
    </location>
</feature>
<gene>
    <name evidence="2" type="ordered locus">CENSYa_1245</name>
</gene>
<dbReference type="AlphaFoldDB" id="A0RX01"/>
<evidence type="ECO:0000256" key="1">
    <source>
        <dbReference type="SAM" id="Phobius"/>
    </source>
</evidence>
<proteinExistence type="predicted"/>
<dbReference type="KEGG" id="csy:CENSYa_1245"/>
<dbReference type="Proteomes" id="UP000000758">
    <property type="component" value="Chromosome"/>
</dbReference>
<evidence type="ECO:0000313" key="3">
    <source>
        <dbReference type="Proteomes" id="UP000000758"/>
    </source>
</evidence>
<keyword evidence="1" id="KW-1133">Transmembrane helix</keyword>
<protein>
    <submittedName>
        <fullName evidence="2">Uncharacterized protein</fullName>
    </submittedName>
</protein>
<organism evidence="2 3">
    <name type="scientific">Cenarchaeum symbiosum (strain A)</name>
    <dbReference type="NCBI Taxonomy" id="414004"/>
    <lineage>
        <taxon>Archaea</taxon>
        <taxon>Nitrososphaerota</taxon>
        <taxon>Candidatus Cenarchaeales</taxon>
        <taxon>Candidatus Cenarchaeaceae</taxon>
        <taxon>Candidatus Cenarchaeum</taxon>
    </lineage>
</organism>
<dbReference type="EnsemblBacteria" id="ABK77868">
    <property type="protein sequence ID" value="ABK77868"/>
    <property type="gene ID" value="CENSYa_1245"/>
</dbReference>
<name>A0RX01_CENSY</name>
<keyword evidence="3" id="KW-1185">Reference proteome</keyword>
<sequence>MALLGTVSGRLRRWITVRRAVILVLCIAAAAVSTHLLTEVKCYYPPGLELTRGICNTFSDLTKKEYDILNRDSRAFGVEDVIVCREPIRRCVPNWQHWGDVLTGQPLGIPAGPEPSVYDIMGWRYPAPQAPADHMQ</sequence>